<dbReference type="InterPro" id="IPR009057">
    <property type="entry name" value="Homeodomain-like_sf"/>
</dbReference>
<dbReference type="CDD" id="cd00086">
    <property type="entry name" value="homeodomain"/>
    <property type="match status" value="1"/>
</dbReference>
<keyword evidence="6 9" id="KW-0539">Nucleus</keyword>
<dbReference type="Pfam" id="PF02183">
    <property type="entry name" value="HALZ"/>
    <property type="match status" value="1"/>
</dbReference>
<evidence type="ECO:0000256" key="9">
    <source>
        <dbReference type="PROSITE-ProRule" id="PRU00108"/>
    </source>
</evidence>
<keyword evidence="3 9" id="KW-0238">DNA-binding</keyword>
<evidence type="ECO:0000313" key="15">
    <source>
        <dbReference type="EMBL" id="KMZ59276.1"/>
    </source>
</evidence>
<dbReference type="InterPro" id="IPR045224">
    <property type="entry name" value="HDZip_class_I_plant"/>
</dbReference>
<dbReference type="GO" id="GO:0000981">
    <property type="term" value="F:DNA-binding transcription factor activity, RNA polymerase II-specific"/>
    <property type="evidence" value="ECO:0007669"/>
    <property type="project" value="UniProtKB-UniRule"/>
</dbReference>
<comment type="subcellular location">
    <subcellularLocation>
        <location evidence="1 9 10">Nucleus</location>
    </subcellularLocation>
</comment>
<evidence type="ECO:0000256" key="3">
    <source>
        <dbReference type="ARBA" id="ARBA00023125"/>
    </source>
</evidence>
<feature type="region of interest" description="Disordered" evidence="13">
    <location>
        <begin position="1"/>
        <end position="21"/>
    </location>
</feature>
<organism evidence="15 16">
    <name type="scientific">Zostera marina</name>
    <name type="common">Eelgrass</name>
    <dbReference type="NCBI Taxonomy" id="29655"/>
    <lineage>
        <taxon>Eukaryota</taxon>
        <taxon>Viridiplantae</taxon>
        <taxon>Streptophyta</taxon>
        <taxon>Embryophyta</taxon>
        <taxon>Tracheophyta</taxon>
        <taxon>Spermatophyta</taxon>
        <taxon>Magnoliopsida</taxon>
        <taxon>Liliopsida</taxon>
        <taxon>Zosteraceae</taxon>
        <taxon>Zostera</taxon>
    </lineage>
</organism>
<dbReference type="PANTHER" id="PTHR24326">
    <property type="entry name" value="HOMEOBOX-LEUCINE ZIPPER PROTEIN"/>
    <property type="match status" value="1"/>
</dbReference>
<keyword evidence="12" id="KW-0175">Coiled coil</keyword>
<dbReference type="OrthoDB" id="6159439at2759"/>
<name>A0A0K9NR85_ZOSMR</name>
<feature type="DNA-binding region" description="Homeobox" evidence="9">
    <location>
        <begin position="72"/>
        <end position="131"/>
    </location>
</feature>
<comment type="function">
    <text evidence="8">Probable transcription factor.</text>
</comment>
<dbReference type="GO" id="GO:0045893">
    <property type="term" value="P:positive regulation of DNA-templated transcription"/>
    <property type="evidence" value="ECO:0000318"/>
    <property type="project" value="GO_Central"/>
</dbReference>
<dbReference type="Proteomes" id="UP000036987">
    <property type="component" value="Unassembled WGS sequence"/>
</dbReference>
<dbReference type="GO" id="GO:0043565">
    <property type="term" value="F:sequence-specific DNA binding"/>
    <property type="evidence" value="ECO:0000318"/>
    <property type="project" value="GO_Central"/>
</dbReference>
<dbReference type="OMA" id="YESIQHD"/>
<dbReference type="EMBL" id="LFYR01001803">
    <property type="protein sequence ID" value="KMZ59276.1"/>
    <property type="molecule type" value="Genomic_DNA"/>
</dbReference>
<evidence type="ECO:0000256" key="11">
    <source>
        <dbReference type="RuleBase" id="RU369038"/>
    </source>
</evidence>
<keyword evidence="4 9" id="KW-0371">Homeobox</keyword>
<dbReference type="SMART" id="SM00389">
    <property type="entry name" value="HOX"/>
    <property type="match status" value="1"/>
</dbReference>
<evidence type="ECO:0000256" key="7">
    <source>
        <dbReference type="ARBA" id="ARBA00025748"/>
    </source>
</evidence>
<comment type="caution">
    <text evidence="15">The sequence shown here is derived from an EMBL/GenBank/DDBJ whole genome shotgun (WGS) entry which is preliminary data.</text>
</comment>
<dbReference type="FunFam" id="1.10.10.60:FF:000242">
    <property type="entry name" value="Homeobox-leucine zipper protein HOX13"/>
    <property type="match status" value="1"/>
</dbReference>
<evidence type="ECO:0000259" key="14">
    <source>
        <dbReference type="PROSITE" id="PS50071"/>
    </source>
</evidence>
<feature type="coiled-coil region" evidence="12">
    <location>
        <begin position="122"/>
        <end position="170"/>
    </location>
</feature>
<evidence type="ECO:0000256" key="13">
    <source>
        <dbReference type="SAM" id="MobiDB-lite"/>
    </source>
</evidence>
<feature type="compositionally biased region" description="Polar residues" evidence="13">
    <location>
        <begin position="224"/>
        <end position="241"/>
    </location>
</feature>
<feature type="domain" description="Homeobox" evidence="14">
    <location>
        <begin position="70"/>
        <end position="130"/>
    </location>
</feature>
<reference evidence="16" key="1">
    <citation type="journal article" date="2016" name="Nature">
        <title>The genome of the seagrass Zostera marina reveals angiosperm adaptation to the sea.</title>
        <authorList>
            <person name="Olsen J.L."/>
            <person name="Rouze P."/>
            <person name="Verhelst B."/>
            <person name="Lin Y.-C."/>
            <person name="Bayer T."/>
            <person name="Collen J."/>
            <person name="Dattolo E."/>
            <person name="De Paoli E."/>
            <person name="Dittami S."/>
            <person name="Maumus F."/>
            <person name="Michel G."/>
            <person name="Kersting A."/>
            <person name="Lauritano C."/>
            <person name="Lohaus R."/>
            <person name="Toepel M."/>
            <person name="Tonon T."/>
            <person name="Vanneste K."/>
            <person name="Amirebrahimi M."/>
            <person name="Brakel J."/>
            <person name="Bostroem C."/>
            <person name="Chovatia M."/>
            <person name="Grimwood J."/>
            <person name="Jenkins J.W."/>
            <person name="Jueterbock A."/>
            <person name="Mraz A."/>
            <person name="Stam W.T."/>
            <person name="Tice H."/>
            <person name="Bornberg-Bauer E."/>
            <person name="Green P.J."/>
            <person name="Pearson G.A."/>
            <person name="Procaccini G."/>
            <person name="Duarte C.M."/>
            <person name="Schmutz J."/>
            <person name="Reusch T.B.H."/>
            <person name="Van de Peer Y."/>
        </authorList>
    </citation>
    <scope>NUCLEOTIDE SEQUENCE [LARGE SCALE GENOMIC DNA]</scope>
    <source>
        <strain evidence="16">cv. Finnish</strain>
    </source>
</reference>
<comment type="similarity">
    <text evidence="7 11">Belongs to the HD-ZIP homeobox family. Class I subfamily.</text>
</comment>
<gene>
    <name evidence="15" type="ORF">ZOSMA_6G02120</name>
</gene>
<evidence type="ECO:0000313" key="16">
    <source>
        <dbReference type="Proteomes" id="UP000036987"/>
    </source>
</evidence>
<dbReference type="AlphaFoldDB" id="A0A0K9NR85"/>
<evidence type="ECO:0000256" key="10">
    <source>
        <dbReference type="RuleBase" id="RU000682"/>
    </source>
</evidence>
<evidence type="ECO:0000256" key="6">
    <source>
        <dbReference type="ARBA" id="ARBA00023242"/>
    </source>
</evidence>
<dbReference type="InterPro" id="IPR000047">
    <property type="entry name" value="HTH_motif"/>
</dbReference>
<feature type="region of interest" description="Disordered" evidence="13">
    <location>
        <begin position="222"/>
        <end position="249"/>
    </location>
</feature>
<dbReference type="PROSITE" id="PS50071">
    <property type="entry name" value="HOMEOBOX_2"/>
    <property type="match status" value="1"/>
</dbReference>
<proteinExistence type="inferred from homology"/>
<evidence type="ECO:0000256" key="12">
    <source>
        <dbReference type="SAM" id="Coils"/>
    </source>
</evidence>
<keyword evidence="5 11" id="KW-0804">Transcription</keyword>
<dbReference type="InterPro" id="IPR003106">
    <property type="entry name" value="Leu_zip_homeo"/>
</dbReference>
<protein>
    <recommendedName>
        <fullName evidence="11">Homeobox-leucine zipper protein</fullName>
    </recommendedName>
    <alternativeName>
        <fullName evidence="11">HD-ZIP protein</fullName>
    </alternativeName>
    <alternativeName>
        <fullName evidence="11">Homeodomain transcription factor</fullName>
    </alternativeName>
</protein>
<accession>A0A0K9NR85</accession>
<evidence type="ECO:0000256" key="8">
    <source>
        <dbReference type="ARBA" id="ARBA00037260"/>
    </source>
</evidence>
<dbReference type="PROSITE" id="PS00027">
    <property type="entry name" value="HOMEOBOX_1"/>
    <property type="match status" value="1"/>
</dbReference>
<evidence type="ECO:0000256" key="4">
    <source>
        <dbReference type="ARBA" id="ARBA00023155"/>
    </source>
</evidence>
<evidence type="ECO:0000256" key="2">
    <source>
        <dbReference type="ARBA" id="ARBA00023015"/>
    </source>
</evidence>
<sequence length="298" mass="33408">MKKPSRFVESTAEAEHHRRKTAAAICVSATEDTLSLDDERVGALQAILGGVGGEEDGEEEAAVGVGDGASGLGEKKRRLGVHQVSALEKSFEMENKLEPERKVKLARELGLQPRQVAVWFQNRRARWKIKQLERDYGFLKTEYDSLKLLHQTIRRDNEALLLQIDELKAKVGGDETTVKEEVEEKKTMEVEEDAEESLLPPLIYKDGSSDSDTSAILNEEGVSGISSSSTQNLRQPNQNPVVSMDVEDGENKEGRGIYFYYQYNQQQEVEHEEHDFLNGSGSIFSDENPPTLSWYCSN</sequence>
<dbReference type="GO" id="GO:0005634">
    <property type="term" value="C:nucleus"/>
    <property type="evidence" value="ECO:0000318"/>
    <property type="project" value="GO_Central"/>
</dbReference>
<evidence type="ECO:0000256" key="5">
    <source>
        <dbReference type="ARBA" id="ARBA00023163"/>
    </source>
</evidence>
<dbReference type="Pfam" id="PF00046">
    <property type="entry name" value="Homeodomain"/>
    <property type="match status" value="1"/>
</dbReference>
<dbReference type="PANTHER" id="PTHR24326:SF547">
    <property type="entry name" value="HOMEOBOX-LEUCINE ZIPPER PROTEIN ATHB-6"/>
    <property type="match status" value="1"/>
</dbReference>
<evidence type="ECO:0000256" key="1">
    <source>
        <dbReference type="ARBA" id="ARBA00004123"/>
    </source>
</evidence>
<keyword evidence="2 11" id="KW-0805">Transcription regulation</keyword>
<dbReference type="Gene3D" id="1.10.10.60">
    <property type="entry name" value="Homeodomain-like"/>
    <property type="match status" value="1"/>
</dbReference>
<keyword evidence="16" id="KW-1185">Reference proteome</keyword>
<dbReference type="InterPro" id="IPR017970">
    <property type="entry name" value="Homeobox_CS"/>
</dbReference>
<dbReference type="PRINTS" id="PR00031">
    <property type="entry name" value="HTHREPRESSR"/>
</dbReference>
<dbReference type="SUPFAM" id="SSF46689">
    <property type="entry name" value="Homeodomain-like"/>
    <property type="match status" value="1"/>
</dbReference>
<dbReference type="InterPro" id="IPR001356">
    <property type="entry name" value="HD"/>
</dbReference>
<comment type="function">
    <text evidence="11">Transcription factor.</text>
</comment>